<evidence type="ECO:0000313" key="6">
    <source>
        <dbReference type="EMBL" id="RHW28205.1"/>
    </source>
</evidence>
<dbReference type="AlphaFoldDB" id="A0A417Y6I0"/>
<proteinExistence type="predicted"/>
<dbReference type="RefSeq" id="WP_118922999.1">
    <property type="nucleotide sequence ID" value="NZ_QXGH01000010.1"/>
</dbReference>
<dbReference type="InterPro" id="IPR007300">
    <property type="entry name" value="CidB/LrgB"/>
</dbReference>
<dbReference type="EMBL" id="QXGH01000010">
    <property type="protein sequence ID" value="RHW28205.1"/>
    <property type="molecule type" value="Genomic_DNA"/>
</dbReference>
<sequence>MTGIDAATDTLLEVARSPLGLLGVTLGGYQAGRWLQRRTNDHSLAQPVLVAIVVAGVAITLLDVDYPDYRAATELVAFWLGPATVALAIPLHAQADRLRGFVVPLLVAIVLGAVTSITSAVLLARWLGADRALEETLATKAATTPVAIGLTESLGGIPPLAAVFALAIGIVGAVAGPALLHVLRVHDRRARGLALGAVSHGVGASRMLRENETEGAFAGLSMGLSALAISVVLPILALWLF</sequence>
<dbReference type="Proteomes" id="UP000283644">
    <property type="component" value="Unassembled WGS sequence"/>
</dbReference>
<dbReference type="GO" id="GO:0016020">
    <property type="term" value="C:membrane"/>
    <property type="evidence" value="ECO:0007669"/>
    <property type="project" value="UniProtKB-SubCell"/>
</dbReference>
<evidence type="ECO:0000256" key="2">
    <source>
        <dbReference type="ARBA" id="ARBA00022692"/>
    </source>
</evidence>
<dbReference type="Pfam" id="PF04172">
    <property type="entry name" value="LrgB"/>
    <property type="match status" value="1"/>
</dbReference>
<evidence type="ECO:0000256" key="3">
    <source>
        <dbReference type="ARBA" id="ARBA00022989"/>
    </source>
</evidence>
<dbReference type="PANTHER" id="PTHR30249:SF0">
    <property type="entry name" value="PLASTIDAL GLYCOLATE_GLYCERATE TRANSLOCATOR 1, CHLOROPLASTIC"/>
    <property type="match status" value="1"/>
</dbReference>
<feature type="transmembrane region" description="Helical" evidence="5">
    <location>
        <begin position="76"/>
        <end position="93"/>
    </location>
</feature>
<comment type="caution">
    <text evidence="6">The sequence shown here is derived from an EMBL/GenBank/DDBJ whole genome shotgun (WGS) entry which is preliminary data.</text>
</comment>
<feature type="transmembrane region" description="Helical" evidence="5">
    <location>
        <begin position="216"/>
        <end position="240"/>
    </location>
</feature>
<evidence type="ECO:0000313" key="7">
    <source>
        <dbReference type="Proteomes" id="UP000283644"/>
    </source>
</evidence>
<feature type="transmembrane region" description="Helical" evidence="5">
    <location>
        <begin position="160"/>
        <end position="183"/>
    </location>
</feature>
<keyword evidence="2 5" id="KW-0812">Transmembrane</keyword>
<evidence type="ECO:0000256" key="5">
    <source>
        <dbReference type="SAM" id="Phobius"/>
    </source>
</evidence>
<reference evidence="6 7" key="1">
    <citation type="submission" date="2018-09" db="EMBL/GenBank/DDBJ databases">
        <title>Genome sequencing of Nocardioides immobilis CCTCC AB 2017083 for comparison to Nocardioides silvaticus.</title>
        <authorList>
            <person name="Li C."/>
            <person name="Wang G."/>
        </authorList>
    </citation>
    <scope>NUCLEOTIDE SEQUENCE [LARGE SCALE GENOMIC DNA]</scope>
    <source>
        <strain evidence="6 7">CCTCC AB 2017083</strain>
    </source>
</reference>
<gene>
    <name evidence="6" type="ORF">D0Z08_04260</name>
</gene>
<name>A0A417Y6I0_9ACTN</name>
<accession>A0A417Y6I0</accession>
<keyword evidence="7" id="KW-1185">Reference proteome</keyword>
<feature type="transmembrane region" description="Helical" evidence="5">
    <location>
        <begin position="44"/>
        <end position="64"/>
    </location>
</feature>
<dbReference type="OrthoDB" id="9811701at2"/>
<evidence type="ECO:0000256" key="1">
    <source>
        <dbReference type="ARBA" id="ARBA00004141"/>
    </source>
</evidence>
<feature type="transmembrane region" description="Helical" evidence="5">
    <location>
        <begin position="105"/>
        <end position="127"/>
    </location>
</feature>
<protein>
    <submittedName>
        <fullName evidence="6">LrgB family protein</fullName>
    </submittedName>
</protein>
<comment type="subcellular location">
    <subcellularLocation>
        <location evidence="1">Membrane</location>
        <topology evidence="1">Multi-pass membrane protein</topology>
    </subcellularLocation>
</comment>
<keyword evidence="4 5" id="KW-0472">Membrane</keyword>
<dbReference type="PANTHER" id="PTHR30249">
    <property type="entry name" value="PUTATIVE SEROTONIN TRANSPORTER"/>
    <property type="match status" value="1"/>
</dbReference>
<evidence type="ECO:0000256" key="4">
    <source>
        <dbReference type="ARBA" id="ARBA00023136"/>
    </source>
</evidence>
<organism evidence="6 7">
    <name type="scientific">Nocardioides immobilis</name>
    <dbReference type="NCBI Taxonomy" id="2049295"/>
    <lineage>
        <taxon>Bacteria</taxon>
        <taxon>Bacillati</taxon>
        <taxon>Actinomycetota</taxon>
        <taxon>Actinomycetes</taxon>
        <taxon>Propionibacteriales</taxon>
        <taxon>Nocardioidaceae</taxon>
        <taxon>Nocardioides</taxon>
    </lineage>
</organism>
<keyword evidence="3 5" id="KW-1133">Transmembrane helix</keyword>